<sequence length="113" mass="12759">MPGLKDNIEEYIDLQKERLILNVADKSSDIVSAVGVRIAYMTCALFAIVFLSISLAIGINYMANSQFLGFLIVAVLYAVISVLLFKNGEKWFGQYIASEMLDIFYKDEDNEKF</sequence>
<dbReference type="EMBL" id="CP029480">
    <property type="protein sequence ID" value="AWW00399.1"/>
    <property type="molecule type" value="Genomic_DNA"/>
</dbReference>
<keyword evidence="1" id="KW-1133">Transmembrane helix</keyword>
<name>A0A2Z4GHJ3_9BACT</name>
<keyword evidence="1" id="KW-0472">Membrane</keyword>
<dbReference type="AlphaFoldDB" id="A0A2Z4GHJ3"/>
<reference evidence="2 3" key="1">
    <citation type="submission" date="2018-05" db="EMBL/GenBank/DDBJ databases">
        <title>Complete genome sequence of Arcticibacterium luteifluviistationis SM1504T, a cytophagaceae bacterium isolated from Arctic surface seawater.</title>
        <authorList>
            <person name="Li Y."/>
            <person name="Qin Q.-L."/>
        </authorList>
    </citation>
    <scope>NUCLEOTIDE SEQUENCE [LARGE SCALE GENOMIC DNA]</scope>
    <source>
        <strain evidence="2 3">SM1504</strain>
    </source>
</reference>
<protein>
    <recommendedName>
        <fullName evidence="4">Competence protein</fullName>
    </recommendedName>
</protein>
<dbReference type="RefSeq" id="WP_111373765.1">
    <property type="nucleotide sequence ID" value="NZ_CP029480.1"/>
</dbReference>
<dbReference type="KEGG" id="als:DJ013_20355"/>
<dbReference type="Proteomes" id="UP000249873">
    <property type="component" value="Chromosome"/>
</dbReference>
<dbReference type="Pfam" id="PF07332">
    <property type="entry name" value="Phage_holin_3_6"/>
    <property type="match status" value="1"/>
</dbReference>
<organism evidence="2 3">
    <name type="scientific">Arcticibacterium luteifluviistationis</name>
    <dbReference type="NCBI Taxonomy" id="1784714"/>
    <lineage>
        <taxon>Bacteria</taxon>
        <taxon>Pseudomonadati</taxon>
        <taxon>Bacteroidota</taxon>
        <taxon>Cytophagia</taxon>
        <taxon>Cytophagales</taxon>
        <taxon>Leadbetterellaceae</taxon>
        <taxon>Arcticibacterium</taxon>
    </lineage>
</organism>
<evidence type="ECO:0000313" key="3">
    <source>
        <dbReference type="Proteomes" id="UP000249873"/>
    </source>
</evidence>
<dbReference type="InterPro" id="IPR009937">
    <property type="entry name" value="Phage_holin_3_6"/>
</dbReference>
<gene>
    <name evidence="2" type="ORF">DJ013_20355</name>
</gene>
<accession>A0A2Z4GHJ3</accession>
<keyword evidence="1" id="KW-0812">Transmembrane</keyword>
<evidence type="ECO:0000256" key="1">
    <source>
        <dbReference type="SAM" id="Phobius"/>
    </source>
</evidence>
<evidence type="ECO:0008006" key="4">
    <source>
        <dbReference type="Google" id="ProtNLM"/>
    </source>
</evidence>
<keyword evidence="3" id="KW-1185">Reference proteome</keyword>
<feature type="transmembrane region" description="Helical" evidence="1">
    <location>
        <begin position="38"/>
        <end position="61"/>
    </location>
</feature>
<feature type="transmembrane region" description="Helical" evidence="1">
    <location>
        <begin position="67"/>
        <end position="85"/>
    </location>
</feature>
<evidence type="ECO:0000313" key="2">
    <source>
        <dbReference type="EMBL" id="AWW00399.1"/>
    </source>
</evidence>
<proteinExistence type="predicted"/>